<feature type="chain" id="PRO_5037862640" evidence="1">
    <location>
        <begin position="29"/>
        <end position="496"/>
    </location>
</feature>
<evidence type="ECO:0000313" key="2">
    <source>
        <dbReference type="EMBL" id="MBD2754035.1"/>
    </source>
</evidence>
<dbReference type="AlphaFoldDB" id="A0A927B268"/>
<name>A0A927B268_9BACT</name>
<keyword evidence="3" id="KW-1185">Reference proteome</keyword>
<keyword evidence="1" id="KW-0732">Signal</keyword>
<evidence type="ECO:0000313" key="3">
    <source>
        <dbReference type="Proteomes" id="UP000653797"/>
    </source>
</evidence>
<reference evidence="2" key="1">
    <citation type="submission" date="2020-09" db="EMBL/GenBank/DDBJ databases">
        <authorList>
            <person name="Kim M.K."/>
        </authorList>
    </citation>
    <scope>NUCLEOTIDE SEQUENCE</scope>
    <source>
        <strain evidence="2">BT704</strain>
    </source>
</reference>
<feature type="signal peptide" evidence="1">
    <location>
        <begin position="1"/>
        <end position="28"/>
    </location>
</feature>
<gene>
    <name evidence="2" type="ORF">IC230_14095</name>
</gene>
<dbReference type="EMBL" id="JACXAA010000004">
    <property type="protein sequence ID" value="MBD2754035.1"/>
    <property type="molecule type" value="Genomic_DNA"/>
</dbReference>
<evidence type="ECO:0000256" key="1">
    <source>
        <dbReference type="SAM" id="SignalP"/>
    </source>
</evidence>
<accession>A0A927B268</accession>
<sequence length="496" mass="52564">MKKFRIARHYLLLAALVGVGLPLSGVFAQAPGSTATYSGTVTITSLQTDISESLYLGPGLYTIDGTWEIYSKNVWIDPTATLTGTGKLIFYNPQEAGGAASPTMLDGNNGNFMDVNVDMNNLQSMVLTDIPDPGFGSINPGGALAAALKIGKAFNLVSDNGQAAFDGGDVVLNGNDFVFDADATITGYRPNRYVQTSNSIMGHMVKQFGATSSAFTFPVGFENSFTYNPVQITASEGTFHVSVQDHTASLSDESGLAQGTNRTWHIYADAPTQATIDIQHDTGTEYGSFNNQSPHFITRWKGSVNWEYNTSDVGAPGTLTTGPSPTPSSSLRSLTTTVVGSATDPLSYYTKTFFQVPDLLPVLYARPSTQYSTTPFSVVVDVIELNSVATTGLITVKITKDLMINLTFNSGTSSVGGRSVQNNVWNFDASNPTYYVLTTTQAVAAGDKLSFGLDGLLTPNATAGVVTISSVILGGSGGEAKITNNIDADKIDYFPQ</sequence>
<organism evidence="2 3">
    <name type="scientific">Spirosoma validum</name>
    <dbReference type="NCBI Taxonomy" id="2771355"/>
    <lineage>
        <taxon>Bacteria</taxon>
        <taxon>Pseudomonadati</taxon>
        <taxon>Bacteroidota</taxon>
        <taxon>Cytophagia</taxon>
        <taxon>Cytophagales</taxon>
        <taxon>Cytophagaceae</taxon>
        <taxon>Spirosoma</taxon>
    </lineage>
</organism>
<dbReference type="RefSeq" id="WP_191039663.1">
    <property type="nucleotide sequence ID" value="NZ_JACXAA010000004.1"/>
</dbReference>
<comment type="caution">
    <text evidence="2">The sequence shown here is derived from an EMBL/GenBank/DDBJ whole genome shotgun (WGS) entry which is preliminary data.</text>
</comment>
<dbReference type="Proteomes" id="UP000653797">
    <property type="component" value="Unassembled WGS sequence"/>
</dbReference>
<proteinExistence type="predicted"/>
<protein>
    <submittedName>
        <fullName evidence="2">Uncharacterized protein</fullName>
    </submittedName>
</protein>